<name>A0A5C4RPF2_9GAMM</name>
<keyword evidence="3" id="KW-1185">Reference proteome</keyword>
<sequence length="212" mass="23594">MNPPSAPHERPQAADAGGVVLFARLDATVVLPALQVELAVLLPRPWLDHVNRNDYIGGWDVLPLRCQRQHVDAHPILQGFAITDGEDWQDLPVLDHCPAIRDLLAQLQCPLRAVRLMRLKAGAQIRPHFDPGLSLESGQARLHLSIQTSDTIDFLVEGRRVPMRAGELWYFNAERTHEVHNRGDSDRINLVIDCVANDWLRAQVAAGAAARS</sequence>
<dbReference type="AlphaFoldDB" id="A0A5C4RPF2"/>
<evidence type="ECO:0000313" key="3">
    <source>
        <dbReference type="Proteomes" id="UP000305760"/>
    </source>
</evidence>
<dbReference type="OrthoDB" id="1441538at2"/>
<dbReference type="InterPro" id="IPR007803">
    <property type="entry name" value="Asp/Arg/Pro-Hydrxlase"/>
</dbReference>
<protein>
    <submittedName>
        <fullName evidence="2">Aspartyl/asparaginyl beta-hydroxylase domain-containing protein</fullName>
    </submittedName>
</protein>
<dbReference type="RefSeq" id="WP_139449043.1">
    <property type="nucleotide sequence ID" value="NZ_SMDR01000003.1"/>
</dbReference>
<feature type="domain" description="Aspartyl/asparaginy/proline hydroxylase" evidence="1">
    <location>
        <begin position="94"/>
        <end position="195"/>
    </location>
</feature>
<dbReference type="InterPro" id="IPR027443">
    <property type="entry name" value="IPNS-like_sf"/>
</dbReference>
<evidence type="ECO:0000313" key="2">
    <source>
        <dbReference type="EMBL" id="TNJ32992.1"/>
    </source>
</evidence>
<organism evidence="2 3">
    <name type="scientific">Arenimonas terrae</name>
    <dbReference type="NCBI Taxonomy" id="2546226"/>
    <lineage>
        <taxon>Bacteria</taxon>
        <taxon>Pseudomonadati</taxon>
        <taxon>Pseudomonadota</taxon>
        <taxon>Gammaproteobacteria</taxon>
        <taxon>Lysobacterales</taxon>
        <taxon>Lysobacteraceae</taxon>
        <taxon>Arenimonas</taxon>
    </lineage>
</organism>
<evidence type="ECO:0000259" key="1">
    <source>
        <dbReference type="Pfam" id="PF05118"/>
    </source>
</evidence>
<dbReference type="Gene3D" id="2.60.120.330">
    <property type="entry name" value="B-lactam Antibiotic, Isopenicillin N Synthase, Chain"/>
    <property type="match status" value="1"/>
</dbReference>
<dbReference type="Proteomes" id="UP000305760">
    <property type="component" value="Unassembled WGS sequence"/>
</dbReference>
<dbReference type="SUPFAM" id="SSF51197">
    <property type="entry name" value="Clavaminate synthase-like"/>
    <property type="match status" value="1"/>
</dbReference>
<reference evidence="2 3" key="1">
    <citation type="submission" date="2019-03" db="EMBL/GenBank/DDBJ databases">
        <title>Arenimonas daejeonensis sp. nov., isolated from compost.</title>
        <authorList>
            <person name="Jeon C.O."/>
        </authorList>
    </citation>
    <scope>NUCLEOTIDE SEQUENCE [LARGE SCALE GENOMIC DNA]</scope>
    <source>
        <strain evidence="2 3">R29</strain>
    </source>
</reference>
<dbReference type="Pfam" id="PF05118">
    <property type="entry name" value="Asp_Arg_Hydrox"/>
    <property type="match status" value="1"/>
</dbReference>
<proteinExistence type="predicted"/>
<gene>
    <name evidence="2" type="ORF">E1B00_11795</name>
</gene>
<comment type="caution">
    <text evidence="2">The sequence shown here is derived from an EMBL/GenBank/DDBJ whole genome shotgun (WGS) entry which is preliminary data.</text>
</comment>
<accession>A0A5C4RPF2</accession>
<dbReference type="EMBL" id="SMDR01000003">
    <property type="protein sequence ID" value="TNJ32992.1"/>
    <property type="molecule type" value="Genomic_DNA"/>
</dbReference>